<dbReference type="PROSITE" id="PS51779">
    <property type="entry name" value="POTRA"/>
    <property type="match status" value="3"/>
</dbReference>
<feature type="domain" description="POTRA" evidence="8">
    <location>
        <begin position="88"/>
        <end position="163"/>
    </location>
</feature>
<keyword evidence="4" id="KW-0732">Signal</keyword>
<dbReference type="EMBL" id="FPHC01000033">
    <property type="protein sequence ID" value="SFV54504.1"/>
    <property type="molecule type" value="Genomic_DNA"/>
</dbReference>
<sequence length="774" mass="86942">MVKKIAVFWIVAGTLLSAQKVKQIKFDGLLHLSPSVAKEVAGIREGDSVDAEQIDESVKNLYSQGYFKDVWVEKKSNGLLIYHFDEKPAISKVKIKGYGTGDDGEKLLKGIGLKKGDLYDELRINKAKEALISKIESEGYYDTVVEVTKEKVNDSYVITFEVNKGEKIKIKKNNFIGAKKLKKKDIEKDLVNKEPNFLSWIPIIGGSDAKVDQLQYDSMRAREAYMKEGYIDAKVSKPLMRVDTTSYNAEVNYIVKEGKQFRVGKVEVAQNIAGLNTQHLAEGLKLRTGKVFNIKKMRLDMEFLKKEVGNLGYAYAKINPNFHQNQETGIVDIQYQIIPGKKVTINDVLISGNDITKDRVIRRYIYLTPGEPYNYTDLKDSKTALGRTGFFEKVDIEQQRISEDKINLLVKVKEAQTGSISAGGGYGSYQGVMVNASISNKNLFGTGLSGNLGIDWSQISRSANISLTNPRVWDSEYSLSFSLFTRYYEYIDYTTDQTGGSLMAGRKFMRHLYFSAGVSYMDNSSDINEESSLDPNAIQRLLYVDQYEKLSGIIGLSFDNTDNYYVPREGFVASINAEFGSFTGDLTPADELFYDSYANMTKFYLKFGAYYGMEDLIDYDLIMRFKLRGTWIEHGENEKIPTAERLYMGGVGSVRGYSPYSISPYLSYIDPNTGLPVESRFGGDKRGSATIEASIPLSEAAKMRLTFFADVGYITADKIRNADFIKNDLQRSSIGAQIEWQSPFGAVNLVYGYALDDVPSDEKAAFEFSMGTKF</sequence>
<dbReference type="InterPro" id="IPR023707">
    <property type="entry name" value="OM_assembly_BamA"/>
</dbReference>
<organism evidence="9">
    <name type="scientific">hydrothermal vent metagenome</name>
    <dbReference type="NCBI Taxonomy" id="652676"/>
    <lineage>
        <taxon>unclassified sequences</taxon>
        <taxon>metagenomes</taxon>
        <taxon>ecological metagenomes</taxon>
    </lineage>
</organism>
<evidence type="ECO:0000256" key="2">
    <source>
        <dbReference type="ARBA" id="ARBA00022452"/>
    </source>
</evidence>
<dbReference type="Pfam" id="PF01103">
    <property type="entry name" value="Omp85"/>
    <property type="match status" value="1"/>
</dbReference>
<dbReference type="PANTHER" id="PTHR12815">
    <property type="entry name" value="SORTING AND ASSEMBLY MACHINERY SAMM50 PROTEIN FAMILY MEMBER"/>
    <property type="match status" value="1"/>
</dbReference>
<evidence type="ECO:0000256" key="1">
    <source>
        <dbReference type="ARBA" id="ARBA00004370"/>
    </source>
</evidence>
<gene>
    <name evidence="9" type="ORF">MNB_SV-6-1423</name>
</gene>
<keyword evidence="7" id="KW-0998">Cell outer membrane</keyword>
<dbReference type="AlphaFoldDB" id="A0A1W1BLT7"/>
<evidence type="ECO:0000256" key="7">
    <source>
        <dbReference type="ARBA" id="ARBA00023237"/>
    </source>
</evidence>
<comment type="subcellular location">
    <subcellularLocation>
        <location evidence="1">Membrane</location>
    </subcellularLocation>
</comment>
<dbReference type="Gene3D" id="2.40.160.50">
    <property type="entry name" value="membrane protein fhac: a member of the omp85/tpsb transporter family"/>
    <property type="match status" value="1"/>
</dbReference>
<evidence type="ECO:0000256" key="4">
    <source>
        <dbReference type="ARBA" id="ARBA00022729"/>
    </source>
</evidence>
<name>A0A1W1BLT7_9ZZZZ</name>
<evidence type="ECO:0000256" key="3">
    <source>
        <dbReference type="ARBA" id="ARBA00022692"/>
    </source>
</evidence>
<feature type="domain" description="POTRA" evidence="8">
    <location>
        <begin position="19"/>
        <end position="87"/>
    </location>
</feature>
<dbReference type="InterPro" id="IPR039910">
    <property type="entry name" value="D15-like"/>
</dbReference>
<reference evidence="9" key="1">
    <citation type="submission" date="2016-10" db="EMBL/GenBank/DDBJ databases">
        <authorList>
            <person name="de Groot N.N."/>
        </authorList>
    </citation>
    <scope>NUCLEOTIDE SEQUENCE</scope>
</reference>
<evidence type="ECO:0000259" key="8">
    <source>
        <dbReference type="PROSITE" id="PS51779"/>
    </source>
</evidence>
<accession>A0A1W1BLT7</accession>
<dbReference type="InterPro" id="IPR010827">
    <property type="entry name" value="BamA/TamA_POTRA"/>
</dbReference>
<evidence type="ECO:0000313" key="9">
    <source>
        <dbReference type="EMBL" id="SFV54504.1"/>
    </source>
</evidence>
<dbReference type="PIRSF" id="PIRSF006076">
    <property type="entry name" value="OM_assembly_OMP85"/>
    <property type="match status" value="1"/>
</dbReference>
<proteinExistence type="predicted"/>
<keyword evidence="6" id="KW-0472">Membrane</keyword>
<dbReference type="Gene3D" id="3.10.20.310">
    <property type="entry name" value="membrane protein fhac"/>
    <property type="match status" value="5"/>
</dbReference>
<keyword evidence="3" id="KW-0812">Transmembrane</keyword>
<keyword evidence="2" id="KW-1134">Transmembrane beta strand</keyword>
<evidence type="ECO:0000256" key="6">
    <source>
        <dbReference type="ARBA" id="ARBA00023136"/>
    </source>
</evidence>
<dbReference type="Pfam" id="PF07244">
    <property type="entry name" value="POTRA"/>
    <property type="match status" value="5"/>
</dbReference>
<keyword evidence="5" id="KW-0677">Repeat</keyword>
<protein>
    <submittedName>
        <fullName evidence="9">Outer membrane protein assembly factor YaeT</fullName>
    </submittedName>
</protein>
<dbReference type="InterPro" id="IPR034746">
    <property type="entry name" value="POTRA"/>
</dbReference>
<dbReference type="NCBIfam" id="TIGR03303">
    <property type="entry name" value="OM_YaeT"/>
    <property type="match status" value="1"/>
</dbReference>
<dbReference type="InterPro" id="IPR000184">
    <property type="entry name" value="Bac_surfAg_D15"/>
</dbReference>
<dbReference type="GO" id="GO:0019867">
    <property type="term" value="C:outer membrane"/>
    <property type="evidence" value="ECO:0007669"/>
    <property type="project" value="InterPro"/>
</dbReference>
<dbReference type="PANTHER" id="PTHR12815:SF23">
    <property type="entry name" value="OUTER MEMBRANE PROTEIN ASSEMBLY FACTOR BAMA"/>
    <property type="match status" value="1"/>
</dbReference>
<feature type="domain" description="POTRA" evidence="8">
    <location>
        <begin position="343"/>
        <end position="415"/>
    </location>
</feature>
<dbReference type="GO" id="GO:0071709">
    <property type="term" value="P:membrane assembly"/>
    <property type="evidence" value="ECO:0007669"/>
    <property type="project" value="InterPro"/>
</dbReference>
<evidence type="ECO:0000256" key="5">
    <source>
        <dbReference type="ARBA" id="ARBA00022737"/>
    </source>
</evidence>